<name>A0A8S3K570_9BILA</name>
<dbReference type="AlphaFoldDB" id="A0A8S3K570"/>
<organism evidence="1 2">
    <name type="scientific">Rotaria magnacalcarata</name>
    <dbReference type="NCBI Taxonomy" id="392030"/>
    <lineage>
        <taxon>Eukaryota</taxon>
        <taxon>Metazoa</taxon>
        <taxon>Spiralia</taxon>
        <taxon>Gnathifera</taxon>
        <taxon>Rotifera</taxon>
        <taxon>Eurotatoria</taxon>
        <taxon>Bdelloidea</taxon>
        <taxon>Philodinida</taxon>
        <taxon>Philodinidae</taxon>
        <taxon>Rotaria</taxon>
    </lineage>
</organism>
<proteinExistence type="predicted"/>
<sequence>MDSDRDSDDCEYEMTEQRTNERRVEYQLDEFLNKWKKEIQQRTVYGHVINDKQKQDPEKTINEEEQVNIIY</sequence>
<protein>
    <submittedName>
        <fullName evidence="1">Uncharacterized protein</fullName>
    </submittedName>
</protein>
<evidence type="ECO:0000313" key="2">
    <source>
        <dbReference type="Proteomes" id="UP000681720"/>
    </source>
</evidence>
<comment type="caution">
    <text evidence="1">The sequence shown here is derived from an EMBL/GenBank/DDBJ whole genome shotgun (WGS) entry which is preliminary data.</text>
</comment>
<accession>A0A8S3K570</accession>
<gene>
    <name evidence="1" type="ORF">GIL414_LOCUS85996</name>
</gene>
<dbReference type="EMBL" id="CAJOBJ010372820">
    <property type="protein sequence ID" value="CAF5224223.1"/>
    <property type="molecule type" value="Genomic_DNA"/>
</dbReference>
<evidence type="ECO:0000313" key="1">
    <source>
        <dbReference type="EMBL" id="CAF5224223.1"/>
    </source>
</evidence>
<dbReference type="Proteomes" id="UP000681720">
    <property type="component" value="Unassembled WGS sequence"/>
</dbReference>
<reference evidence="1" key="1">
    <citation type="submission" date="2021-02" db="EMBL/GenBank/DDBJ databases">
        <authorList>
            <person name="Nowell W R."/>
        </authorList>
    </citation>
    <scope>NUCLEOTIDE SEQUENCE</scope>
</reference>